<sequence length="95" mass="10980">MKMNLSIRLLFHSFNIGMLRHFIIRPSTFSLSAQKVNDLGFERLLDLGCHMNFSVSLCCYIPTDIFALIEDVNNYLHSVNSKLLLNLQGIFIWIC</sequence>
<dbReference type="AlphaFoldDB" id="A0A0V0HW68"/>
<evidence type="ECO:0000313" key="1">
    <source>
        <dbReference type="EMBL" id="JAP24597.1"/>
    </source>
</evidence>
<protein>
    <submittedName>
        <fullName evidence="1">Putative ovule protein</fullName>
    </submittedName>
</protein>
<reference evidence="1" key="1">
    <citation type="submission" date="2015-12" db="EMBL/GenBank/DDBJ databases">
        <title>Gene expression during late stages of embryo sac development: a critical building block for successful pollen-pistil interactions.</title>
        <authorList>
            <person name="Liu Y."/>
            <person name="Joly V."/>
            <person name="Sabar M."/>
            <person name="Matton D.P."/>
        </authorList>
    </citation>
    <scope>NUCLEOTIDE SEQUENCE</scope>
</reference>
<organism evidence="1">
    <name type="scientific">Solanum chacoense</name>
    <name type="common">Chaco potato</name>
    <dbReference type="NCBI Taxonomy" id="4108"/>
    <lineage>
        <taxon>Eukaryota</taxon>
        <taxon>Viridiplantae</taxon>
        <taxon>Streptophyta</taxon>
        <taxon>Embryophyta</taxon>
        <taxon>Tracheophyta</taxon>
        <taxon>Spermatophyta</taxon>
        <taxon>Magnoliopsida</taxon>
        <taxon>eudicotyledons</taxon>
        <taxon>Gunneridae</taxon>
        <taxon>Pentapetalae</taxon>
        <taxon>asterids</taxon>
        <taxon>lamiids</taxon>
        <taxon>Solanales</taxon>
        <taxon>Solanaceae</taxon>
        <taxon>Solanoideae</taxon>
        <taxon>Solaneae</taxon>
        <taxon>Solanum</taxon>
    </lineage>
</organism>
<dbReference type="EMBL" id="GEDG01014213">
    <property type="protein sequence ID" value="JAP24597.1"/>
    <property type="molecule type" value="Transcribed_RNA"/>
</dbReference>
<proteinExistence type="predicted"/>
<accession>A0A0V0HW68</accession>
<feature type="non-terminal residue" evidence="1">
    <location>
        <position position="95"/>
    </location>
</feature>
<name>A0A0V0HW68_SOLCH</name>